<dbReference type="EMBL" id="WVTA01000005">
    <property type="protein sequence ID" value="KAK3210068.1"/>
    <property type="molecule type" value="Genomic_DNA"/>
</dbReference>
<accession>A0AAN6LYF6</accession>
<name>A0AAN6LYF6_9PLEO</name>
<evidence type="ECO:0000313" key="4">
    <source>
        <dbReference type="Proteomes" id="UP001280581"/>
    </source>
</evidence>
<dbReference type="AlphaFoldDB" id="A0AAN6LYF6"/>
<reference evidence="3 4" key="1">
    <citation type="submission" date="2021-02" db="EMBL/GenBank/DDBJ databases">
        <title>Genome assembly of Pseudopithomyces chartarum.</title>
        <authorList>
            <person name="Jauregui R."/>
            <person name="Singh J."/>
            <person name="Voisey C."/>
        </authorList>
    </citation>
    <scope>NUCLEOTIDE SEQUENCE [LARGE SCALE GENOMIC DNA]</scope>
    <source>
        <strain evidence="3 4">AGR01</strain>
    </source>
</reference>
<keyword evidence="1" id="KW-0812">Transmembrane</keyword>
<proteinExistence type="predicted"/>
<protein>
    <submittedName>
        <fullName evidence="3">Uncharacterized protein</fullName>
    </submittedName>
</protein>
<sequence>MRLPTCLSILPFVLADAHPEPDARPGAQTYNNYQPFSGAIYLVDPNGQPAQAPCPALASSSCGDQGHPSWCCPGGCSCLQQQNQNGYIGCCPTGQTCSGSVLVQTVTVTAYAQRTEAAVNPLQYTTTTYWKDDPYTAPAAAGFCQTLTMRGPGLPTVTSGSCGTVLIVNGNSQKWMPLGFGVAGVLLLVQLTIARILGPT</sequence>
<evidence type="ECO:0000256" key="2">
    <source>
        <dbReference type="SAM" id="SignalP"/>
    </source>
</evidence>
<keyword evidence="2" id="KW-0732">Signal</keyword>
<feature type="chain" id="PRO_5043028627" evidence="2">
    <location>
        <begin position="16"/>
        <end position="200"/>
    </location>
</feature>
<feature type="signal peptide" evidence="2">
    <location>
        <begin position="1"/>
        <end position="15"/>
    </location>
</feature>
<keyword evidence="1" id="KW-0472">Membrane</keyword>
<dbReference type="Proteomes" id="UP001280581">
    <property type="component" value="Unassembled WGS sequence"/>
</dbReference>
<keyword evidence="4" id="KW-1185">Reference proteome</keyword>
<evidence type="ECO:0000313" key="3">
    <source>
        <dbReference type="EMBL" id="KAK3210068.1"/>
    </source>
</evidence>
<organism evidence="3 4">
    <name type="scientific">Pseudopithomyces chartarum</name>
    <dbReference type="NCBI Taxonomy" id="1892770"/>
    <lineage>
        <taxon>Eukaryota</taxon>
        <taxon>Fungi</taxon>
        <taxon>Dikarya</taxon>
        <taxon>Ascomycota</taxon>
        <taxon>Pezizomycotina</taxon>
        <taxon>Dothideomycetes</taxon>
        <taxon>Pleosporomycetidae</taxon>
        <taxon>Pleosporales</taxon>
        <taxon>Massarineae</taxon>
        <taxon>Didymosphaeriaceae</taxon>
        <taxon>Pseudopithomyces</taxon>
    </lineage>
</organism>
<feature type="transmembrane region" description="Helical" evidence="1">
    <location>
        <begin position="175"/>
        <end position="197"/>
    </location>
</feature>
<gene>
    <name evidence="3" type="ORF">GRF29_44g1521023</name>
</gene>
<evidence type="ECO:0000256" key="1">
    <source>
        <dbReference type="SAM" id="Phobius"/>
    </source>
</evidence>
<comment type="caution">
    <text evidence="3">The sequence shown here is derived from an EMBL/GenBank/DDBJ whole genome shotgun (WGS) entry which is preliminary data.</text>
</comment>
<keyword evidence="1" id="KW-1133">Transmembrane helix</keyword>